<organism evidence="1 2">
    <name type="scientific">candidate division CSSED10-310 bacterium</name>
    <dbReference type="NCBI Taxonomy" id="2855610"/>
    <lineage>
        <taxon>Bacteria</taxon>
        <taxon>Bacteria division CSSED10-310</taxon>
    </lineage>
</organism>
<accession>A0ABV6YRU6</accession>
<dbReference type="Proteomes" id="UP001594351">
    <property type="component" value="Unassembled WGS sequence"/>
</dbReference>
<name>A0ABV6YRU6_UNCC1</name>
<proteinExistence type="predicted"/>
<reference evidence="1 2" key="1">
    <citation type="submission" date="2024-09" db="EMBL/GenBank/DDBJ databases">
        <title>Laminarin stimulates single cell rates of sulfate reduction while oxygen inhibits transcriptomic activity in coastal marine sediment.</title>
        <authorList>
            <person name="Lindsay M."/>
            <person name="Orcutt B."/>
            <person name="Emerson D."/>
            <person name="Stepanauskas R."/>
            <person name="D'Angelo T."/>
        </authorList>
    </citation>
    <scope>NUCLEOTIDE SEQUENCE [LARGE SCALE GENOMIC DNA]</scope>
    <source>
        <strain evidence="1">SAG AM-311-K15</strain>
    </source>
</reference>
<evidence type="ECO:0000313" key="1">
    <source>
        <dbReference type="EMBL" id="MFC1848922.1"/>
    </source>
</evidence>
<evidence type="ECO:0008006" key="3">
    <source>
        <dbReference type="Google" id="ProtNLM"/>
    </source>
</evidence>
<keyword evidence="2" id="KW-1185">Reference proteome</keyword>
<gene>
    <name evidence="1" type="ORF">ACFL27_01825</name>
</gene>
<protein>
    <recommendedName>
        <fullName evidence="3">C2H2-type domain-containing protein</fullName>
    </recommendedName>
</protein>
<dbReference type="EMBL" id="JBHPBY010000013">
    <property type="protein sequence ID" value="MFC1848922.1"/>
    <property type="molecule type" value="Genomic_DNA"/>
</dbReference>
<sequence>MFAMANQEKIAESNTKKVGTPLIPIFVNCPFCGQELMDKDKKIDSLPAIHLHAHQGQDEGPIWLSAQYGSFVSIDNMSIPDGEITKFSCPFCKRILPSRRHCDLCQASLLILNLTSGGAIEFCSRKGCKNHYLEFQEVEALTHFYDMLHLDYSPAP</sequence>
<evidence type="ECO:0000313" key="2">
    <source>
        <dbReference type="Proteomes" id="UP001594351"/>
    </source>
</evidence>
<comment type="caution">
    <text evidence="1">The sequence shown here is derived from an EMBL/GenBank/DDBJ whole genome shotgun (WGS) entry which is preliminary data.</text>
</comment>